<organism evidence="2 3">
    <name type="scientific">Allorhodopirellula heiligendammensis</name>
    <dbReference type="NCBI Taxonomy" id="2714739"/>
    <lineage>
        <taxon>Bacteria</taxon>
        <taxon>Pseudomonadati</taxon>
        <taxon>Planctomycetota</taxon>
        <taxon>Planctomycetia</taxon>
        <taxon>Pirellulales</taxon>
        <taxon>Pirellulaceae</taxon>
        <taxon>Allorhodopirellula</taxon>
    </lineage>
</organism>
<dbReference type="SMART" id="SM01236">
    <property type="entry name" value="Haem_oxygenase_2"/>
    <property type="match status" value="1"/>
</dbReference>
<dbReference type="Gene3D" id="1.20.910.10">
    <property type="entry name" value="Heme oxygenase-like"/>
    <property type="match status" value="1"/>
</dbReference>
<dbReference type="PANTHER" id="PTHR40279:SF3">
    <property type="entry name" value="4-AMINOBENZOATE SYNTHASE"/>
    <property type="match status" value="1"/>
</dbReference>
<proteinExistence type="predicted"/>
<comment type="caution">
    <text evidence="2">The sequence shown here is derived from an EMBL/GenBank/DDBJ whole genome shotgun (WGS) entry which is preliminary data.</text>
</comment>
<evidence type="ECO:0008006" key="4">
    <source>
        <dbReference type="Google" id="ProtNLM"/>
    </source>
</evidence>
<keyword evidence="1" id="KW-0560">Oxidoreductase</keyword>
<evidence type="ECO:0000313" key="3">
    <source>
        <dbReference type="Proteomes" id="UP000319908"/>
    </source>
</evidence>
<dbReference type="SUPFAM" id="SSF48613">
    <property type="entry name" value="Heme oxygenase-like"/>
    <property type="match status" value="1"/>
</dbReference>
<sequence>MNDTTNESPVALVERASAIVTASGILENPYFRALRSGEMTLPVFLKSQQQFYFAVDYFSRPMSALVMRMDCPRRRLSILENIVEEHGGFEPNRFHETTFRAFLEQLSPSAGSRDIEMRPPVHAFNTAIMSACSQGELAVGIACLGVIEYAFAEISSAIGQAVIDRGWVPEGKLVHYSVHAELDKKHAAEFFELLVTEWADAKTRRSIEQGLQLGVYLFDRLYRDLTN</sequence>
<dbReference type="AlphaFoldDB" id="A0A5C6BIH8"/>
<dbReference type="InterPro" id="IPR039068">
    <property type="entry name" value="PqqC-like"/>
</dbReference>
<evidence type="ECO:0000256" key="1">
    <source>
        <dbReference type="ARBA" id="ARBA00023002"/>
    </source>
</evidence>
<dbReference type="EMBL" id="SJPU01000003">
    <property type="protein sequence ID" value="TWU11136.1"/>
    <property type="molecule type" value="Genomic_DNA"/>
</dbReference>
<dbReference type="RefSeq" id="WP_302120322.1">
    <property type="nucleotide sequence ID" value="NZ_SJPU01000003.1"/>
</dbReference>
<accession>A0A5C6BIH8</accession>
<gene>
    <name evidence="2" type="ORF">Poly21_50430</name>
</gene>
<dbReference type="GO" id="GO:0016491">
    <property type="term" value="F:oxidoreductase activity"/>
    <property type="evidence" value="ECO:0007669"/>
    <property type="project" value="UniProtKB-KW"/>
</dbReference>
<name>A0A5C6BIH8_9BACT</name>
<dbReference type="InterPro" id="IPR016084">
    <property type="entry name" value="Haem_Oase-like_multi-hlx"/>
</dbReference>
<keyword evidence="3" id="KW-1185">Reference proteome</keyword>
<dbReference type="Pfam" id="PF14518">
    <property type="entry name" value="Haem_oxygenas_2"/>
    <property type="match status" value="1"/>
</dbReference>
<dbReference type="PANTHER" id="PTHR40279">
    <property type="entry name" value="PQQC-LIKE PROTEIN"/>
    <property type="match status" value="1"/>
</dbReference>
<protein>
    <recommendedName>
        <fullName evidence="4">PqqC-like protein</fullName>
    </recommendedName>
</protein>
<evidence type="ECO:0000313" key="2">
    <source>
        <dbReference type="EMBL" id="TWU11136.1"/>
    </source>
</evidence>
<reference evidence="2 3" key="1">
    <citation type="journal article" date="2020" name="Antonie Van Leeuwenhoek">
        <title>Rhodopirellula heiligendammensis sp. nov., Rhodopirellula pilleata sp. nov., and Rhodopirellula solitaria sp. nov. isolated from natural or artificial marine surfaces in Northern Germany and California, USA, and emended description of the genus Rhodopirellula.</title>
        <authorList>
            <person name="Kallscheuer N."/>
            <person name="Wiegand S."/>
            <person name="Jogler M."/>
            <person name="Boedeker C."/>
            <person name="Peeters S.H."/>
            <person name="Rast P."/>
            <person name="Heuer A."/>
            <person name="Jetten M.S.M."/>
            <person name="Rohde M."/>
            <person name="Jogler C."/>
        </authorList>
    </citation>
    <scope>NUCLEOTIDE SEQUENCE [LARGE SCALE GENOMIC DNA]</scope>
    <source>
        <strain evidence="2 3">Poly21</strain>
    </source>
</reference>
<dbReference type="Proteomes" id="UP000319908">
    <property type="component" value="Unassembled WGS sequence"/>
</dbReference>